<proteinExistence type="predicted"/>
<accession>A0A433SBG4</accession>
<keyword evidence="2" id="KW-1185">Reference proteome</keyword>
<gene>
    <name evidence="1" type="ORF">CUZ56_02428</name>
</gene>
<dbReference type="OrthoDB" id="9797162at2"/>
<evidence type="ECO:0008006" key="3">
    <source>
        <dbReference type="Google" id="ProtNLM"/>
    </source>
</evidence>
<dbReference type="AlphaFoldDB" id="A0A433SBG4"/>
<dbReference type="SUPFAM" id="SSF48371">
    <property type="entry name" value="ARM repeat"/>
    <property type="match status" value="1"/>
</dbReference>
<reference evidence="1 2" key="1">
    <citation type="submission" date="2018-01" db="EMBL/GenBank/DDBJ databases">
        <title>Saezia sanguinis gen. nov., sp. nov., in the order Burkholderiales isolated from human blood.</title>
        <authorList>
            <person name="Medina-Pascual M.J."/>
            <person name="Valdezate S."/>
            <person name="Monzon S."/>
            <person name="Cuesta I."/>
            <person name="Carrasco G."/>
            <person name="Villalon P."/>
            <person name="Saez-Nieto J.A."/>
        </authorList>
    </citation>
    <scope>NUCLEOTIDE SEQUENCE [LARGE SCALE GENOMIC DNA]</scope>
    <source>
        <strain evidence="1 2">CNM695-12</strain>
    </source>
</reference>
<dbReference type="EMBL" id="PQSP01000007">
    <property type="protein sequence ID" value="RUS66070.1"/>
    <property type="molecule type" value="Genomic_DNA"/>
</dbReference>
<dbReference type="RefSeq" id="WP_126980604.1">
    <property type="nucleotide sequence ID" value="NZ_PQSP01000007.1"/>
</dbReference>
<evidence type="ECO:0000313" key="1">
    <source>
        <dbReference type="EMBL" id="RUS66070.1"/>
    </source>
</evidence>
<sequence>MAAAESGFKQYFNGDAARVLGLKIKRLDKKFDVEGYAAEVDRRIPGKELKDRVQVMTEGLRTRLPQDYPEAVGMLVASLDEALEVGQGMFNDGWYLMAVARFVEEYGLQHPKESLEALREITQRHTAEFAIRPFIEQHHSMTMKTVRQWAKHKSAHVRRAASEGTRPRLPWGRVLAMFVKDPQPVLAVLEMLRSDPSEYVRKSVANNLNDISKDHPDVVLVTARRWLQESPTPETAWIVKHALRTLIKKGNQEALQIVGASGGEHIDVRKLKISPASVAIGGNVKIAFEIQNQDQQAHKLTVDYVVHHVRQSGKSIPKVFKLTKLSLAAGEKRVVEKLHSMKEVTTRRYYPGRHVVEIQVNGRILAKGAFKLTA</sequence>
<organism evidence="1 2">
    <name type="scientific">Saezia sanguinis</name>
    <dbReference type="NCBI Taxonomy" id="1965230"/>
    <lineage>
        <taxon>Bacteria</taxon>
        <taxon>Pseudomonadati</taxon>
        <taxon>Pseudomonadota</taxon>
        <taxon>Betaproteobacteria</taxon>
        <taxon>Burkholderiales</taxon>
        <taxon>Saeziaceae</taxon>
        <taxon>Saezia</taxon>
    </lineage>
</organism>
<dbReference type="Gene3D" id="1.25.40.290">
    <property type="entry name" value="ARM repeat domains"/>
    <property type="match status" value="1"/>
</dbReference>
<comment type="caution">
    <text evidence="1">The sequence shown here is derived from an EMBL/GenBank/DDBJ whole genome shotgun (WGS) entry which is preliminary data.</text>
</comment>
<evidence type="ECO:0000313" key="2">
    <source>
        <dbReference type="Proteomes" id="UP000286947"/>
    </source>
</evidence>
<dbReference type="Proteomes" id="UP000286947">
    <property type="component" value="Unassembled WGS sequence"/>
</dbReference>
<name>A0A433SBG4_9BURK</name>
<dbReference type="Pfam" id="PF08713">
    <property type="entry name" value="DNA_alkylation"/>
    <property type="match status" value="1"/>
</dbReference>
<dbReference type="InterPro" id="IPR014825">
    <property type="entry name" value="DNA_alkylation"/>
</dbReference>
<dbReference type="InterPro" id="IPR016024">
    <property type="entry name" value="ARM-type_fold"/>
</dbReference>
<protein>
    <recommendedName>
        <fullName evidence="3">DNA alkylation repair enzyme</fullName>
    </recommendedName>
</protein>